<dbReference type="InParanoid" id="A0A194XCN5"/>
<name>A0A194XCN5_MOLSC</name>
<dbReference type="GeneID" id="28824504"/>
<gene>
    <name evidence="1" type="ORF">LY89DRAFT_683917</name>
</gene>
<dbReference type="AlphaFoldDB" id="A0A194XCN5"/>
<evidence type="ECO:0000313" key="2">
    <source>
        <dbReference type="Proteomes" id="UP000070700"/>
    </source>
</evidence>
<dbReference type="Proteomes" id="UP000070700">
    <property type="component" value="Unassembled WGS sequence"/>
</dbReference>
<dbReference type="KEGG" id="psco:LY89DRAFT_683917"/>
<reference evidence="1 2" key="1">
    <citation type="submission" date="2015-10" db="EMBL/GenBank/DDBJ databases">
        <title>Full genome of DAOMC 229536 Phialocephala scopiformis, a fungal endophyte of spruce producing the potent anti-insectan compound rugulosin.</title>
        <authorList>
            <consortium name="DOE Joint Genome Institute"/>
            <person name="Walker A.K."/>
            <person name="Frasz S.L."/>
            <person name="Seifert K.A."/>
            <person name="Miller J.D."/>
            <person name="Mondo S.J."/>
            <person name="Labutti K."/>
            <person name="Lipzen A."/>
            <person name="Dockter R."/>
            <person name="Kennedy M."/>
            <person name="Grigoriev I.V."/>
            <person name="Spatafora J.W."/>
        </authorList>
    </citation>
    <scope>NUCLEOTIDE SEQUENCE [LARGE SCALE GENOMIC DNA]</scope>
    <source>
        <strain evidence="1 2">CBS 120377</strain>
    </source>
</reference>
<proteinExistence type="predicted"/>
<dbReference type="RefSeq" id="XP_018072285.1">
    <property type="nucleotide sequence ID" value="XM_018214778.1"/>
</dbReference>
<evidence type="ECO:0000313" key="1">
    <source>
        <dbReference type="EMBL" id="KUJ17930.1"/>
    </source>
</evidence>
<protein>
    <submittedName>
        <fullName evidence="1">Uncharacterized protein</fullName>
    </submittedName>
</protein>
<accession>A0A194XCN5</accession>
<keyword evidence="2" id="KW-1185">Reference proteome</keyword>
<dbReference type="EMBL" id="KQ947413">
    <property type="protein sequence ID" value="KUJ17930.1"/>
    <property type="molecule type" value="Genomic_DNA"/>
</dbReference>
<dbReference type="OrthoDB" id="3660917at2759"/>
<sequence>MSSTSQYPIPLSSLKDPQRLAAQKELTQILKPLKHDLTLNGIFALCKDGVFRSLTADRSVVDAVALRPELIKAMLDRMPYKPQNEIDYRGVDGTKVPKEQWFHPDKNLLPPPFVPPEERRNFSAEQLEENRKMLENRQGCEPQVRSDYDLGIKSL</sequence>
<organism evidence="1 2">
    <name type="scientific">Mollisia scopiformis</name>
    <name type="common">Conifer needle endophyte fungus</name>
    <name type="synonym">Phialocephala scopiformis</name>
    <dbReference type="NCBI Taxonomy" id="149040"/>
    <lineage>
        <taxon>Eukaryota</taxon>
        <taxon>Fungi</taxon>
        <taxon>Dikarya</taxon>
        <taxon>Ascomycota</taxon>
        <taxon>Pezizomycotina</taxon>
        <taxon>Leotiomycetes</taxon>
        <taxon>Helotiales</taxon>
        <taxon>Mollisiaceae</taxon>
        <taxon>Mollisia</taxon>
    </lineage>
</organism>